<feature type="chain" id="PRO_5008004731" evidence="4">
    <location>
        <begin position="25"/>
        <end position="337"/>
    </location>
</feature>
<evidence type="ECO:0000256" key="3">
    <source>
        <dbReference type="ARBA" id="ARBA00022729"/>
    </source>
</evidence>
<evidence type="ECO:0000256" key="2">
    <source>
        <dbReference type="ARBA" id="ARBA00022448"/>
    </source>
</evidence>
<evidence type="ECO:0000256" key="1">
    <source>
        <dbReference type="ARBA" id="ARBA00009023"/>
    </source>
</evidence>
<dbReference type="EMBL" id="CP015243">
    <property type="protein sequence ID" value="ANF59033.1"/>
    <property type="molecule type" value="Genomic_DNA"/>
</dbReference>
<dbReference type="KEGG" id="haa:A5892_17485"/>
<evidence type="ECO:0000313" key="5">
    <source>
        <dbReference type="EMBL" id="ANF59033.1"/>
    </source>
</evidence>
<keyword evidence="6" id="KW-1185">Reference proteome</keyword>
<feature type="signal peptide" evidence="4">
    <location>
        <begin position="1"/>
        <end position="24"/>
    </location>
</feature>
<keyword evidence="2" id="KW-0813">Transport</keyword>
<dbReference type="GO" id="GO:0055085">
    <property type="term" value="P:transmembrane transport"/>
    <property type="evidence" value="ECO:0007669"/>
    <property type="project" value="InterPro"/>
</dbReference>
<dbReference type="PANTHER" id="PTHR33376">
    <property type="match status" value="1"/>
</dbReference>
<dbReference type="STRING" id="376489.A5892_17485"/>
<gene>
    <name evidence="5" type="ORF">A5892_17485</name>
</gene>
<dbReference type="InterPro" id="IPR038404">
    <property type="entry name" value="TRAP_DctP_sf"/>
</dbReference>
<keyword evidence="3 4" id="KW-0732">Signal</keyword>
<dbReference type="AlphaFoldDB" id="A0A172YIK8"/>
<dbReference type="Pfam" id="PF03480">
    <property type="entry name" value="DctP"/>
    <property type="match status" value="1"/>
</dbReference>
<dbReference type="InterPro" id="IPR018389">
    <property type="entry name" value="DctP_fam"/>
</dbReference>
<evidence type="ECO:0000313" key="6">
    <source>
        <dbReference type="Proteomes" id="UP000077875"/>
    </source>
</evidence>
<name>A0A172YIK8_9GAMM</name>
<dbReference type="NCBIfam" id="NF037995">
    <property type="entry name" value="TRAP_S1"/>
    <property type="match status" value="1"/>
</dbReference>
<dbReference type="Proteomes" id="UP000077875">
    <property type="component" value="Chromosome"/>
</dbReference>
<sequence>MFSRRALFGLIVLCAALLSFEARAATTLRLASQLPEAHALGQNLALFAERVEALSDGELRIVIYPSSQLYSDKMIPKAVGVGAIDMGIASLTQFAGIQPAVDLFYLPFLFEDQQAVLRAIDIDSPVRQRLDQALLETGTRVMWWQPYGSTVVMSHHPVRVPEDLAGRKVRVFGKTVGDFIEAIGAAPTLLSGAEQFLAYQRGTVDAGLSGILAIKSRRLYELMPHITLTRHADVEFVVLINDQRWRSLDDRQREVLATAAREAELELRDQIPRLEREAEAFVAERAEVVELSDAERERWREASTPVRAAFLAQSGALGAELLEAVEQINRPSEERLP</sequence>
<comment type="similarity">
    <text evidence="1">Belongs to the bacterial solute-binding protein 7 family.</text>
</comment>
<organism evidence="5 6">
    <name type="scientific">Halotalea alkalilenta</name>
    <dbReference type="NCBI Taxonomy" id="376489"/>
    <lineage>
        <taxon>Bacteria</taxon>
        <taxon>Pseudomonadati</taxon>
        <taxon>Pseudomonadota</taxon>
        <taxon>Gammaproteobacteria</taxon>
        <taxon>Oceanospirillales</taxon>
        <taxon>Halomonadaceae</taxon>
        <taxon>Halotalea</taxon>
    </lineage>
</organism>
<accession>A0A172YIK8</accession>
<dbReference type="Gene3D" id="3.40.190.170">
    <property type="entry name" value="Bacterial extracellular solute-binding protein, family 7"/>
    <property type="match status" value="1"/>
</dbReference>
<protein>
    <submittedName>
        <fullName evidence="5">C4-dicarboxylate ABC transporter substrate-binding protein</fullName>
    </submittedName>
</protein>
<evidence type="ECO:0000256" key="4">
    <source>
        <dbReference type="SAM" id="SignalP"/>
    </source>
</evidence>
<proteinExistence type="inferred from homology"/>
<reference evidence="5 6" key="1">
    <citation type="submission" date="2016-04" db="EMBL/GenBank/DDBJ databases">
        <title>Complete Genome Sequence of Halotalea alkalilenta IHB B 13600.</title>
        <authorList>
            <person name="Swarnkar M.K."/>
            <person name="Sharma A."/>
            <person name="Kaushal K."/>
            <person name="Soni R."/>
            <person name="Rana S."/>
            <person name="Singh A.K."/>
            <person name="Gulati A."/>
        </authorList>
    </citation>
    <scope>NUCLEOTIDE SEQUENCE [LARGE SCALE GENOMIC DNA]</scope>
    <source>
        <strain evidence="5 6">IHB B 13600</strain>
    </source>
</reference>
<dbReference type="PANTHER" id="PTHR33376:SF7">
    <property type="entry name" value="C4-DICARBOXYLATE-BINDING PROTEIN DCTB"/>
    <property type="match status" value="1"/>
</dbReference>